<evidence type="ECO:0000256" key="4">
    <source>
        <dbReference type="ARBA" id="ARBA00016218"/>
    </source>
</evidence>
<dbReference type="InterPro" id="IPR000550">
    <property type="entry name" value="Hppk"/>
</dbReference>
<dbReference type="Pfam" id="PF01288">
    <property type="entry name" value="HPPK"/>
    <property type="match status" value="1"/>
</dbReference>
<proteinExistence type="inferred from homology"/>
<evidence type="ECO:0000256" key="10">
    <source>
        <dbReference type="ARBA" id="ARBA00029409"/>
    </source>
</evidence>
<comment type="function">
    <text evidence="10">Catalyzes the transfer of pyrophosphate from adenosine triphosphate (ATP) to 6-hydroxymethyl-7,8-dihydropterin, an enzymatic step in folate biosynthesis pathway.</text>
</comment>
<evidence type="ECO:0000259" key="13">
    <source>
        <dbReference type="Pfam" id="PF01288"/>
    </source>
</evidence>
<dbReference type="GO" id="GO:0046656">
    <property type="term" value="P:folic acid biosynthetic process"/>
    <property type="evidence" value="ECO:0007669"/>
    <property type="project" value="UniProtKB-KW"/>
</dbReference>
<evidence type="ECO:0000256" key="12">
    <source>
        <dbReference type="ARBA" id="ARBA00033413"/>
    </source>
</evidence>
<evidence type="ECO:0000313" key="14">
    <source>
        <dbReference type="EMBL" id="MDF1585480.1"/>
    </source>
</evidence>
<gene>
    <name evidence="14" type="primary">folK</name>
    <name evidence="14" type="ORF">PZ740_03660</name>
</gene>
<dbReference type="PANTHER" id="PTHR43071:SF1">
    <property type="entry name" value="2-AMINO-4-HYDROXY-6-HYDROXYMETHYLDIHYDROPTERIDINE PYROPHOSPHOKINASE"/>
    <property type="match status" value="1"/>
</dbReference>
<dbReference type="GO" id="GO:0005524">
    <property type="term" value="F:ATP binding"/>
    <property type="evidence" value="ECO:0007669"/>
    <property type="project" value="UniProtKB-KW"/>
</dbReference>
<dbReference type="GO" id="GO:0016301">
    <property type="term" value="F:kinase activity"/>
    <property type="evidence" value="ECO:0007669"/>
    <property type="project" value="UniProtKB-KW"/>
</dbReference>
<reference evidence="14 15" key="1">
    <citation type="submission" date="2023-03" db="EMBL/GenBank/DDBJ databases">
        <title>YIM 152171 draft genome.</title>
        <authorList>
            <person name="Yang Z."/>
        </authorList>
    </citation>
    <scope>NUCLEOTIDE SEQUENCE [LARGE SCALE GENOMIC DNA]</scope>
    <source>
        <strain evidence="14 15">YIM 152171</strain>
    </source>
</reference>
<evidence type="ECO:0000256" key="9">
    <source>
        <dbReference type="ARBA" id="ARBA00022909"/>
    </source>
</evidence>
<dbReference type="NCBIfam" id="TIGR01498">
    <property type="entry name" value="folK"/>
    <property type="match status" value="1"/>
</dbReference>
<keyword evidence="8" id="KW-0067">ATP-binding</keyword>
<sequence>MGERAVIALGANLEDPRATFERALELLEERAGPVVARSSWRQSEAMVHPDDEVRWHPPYLNGAVLVATALEPEALLAVLHAIEAELGRDRSREKGRWQPRTLDLDLVAYGQRRIDRPALTVPHPRMQERDFVLLPLVELWPDWRHPVLGRTACELLADLEGSGPAG</sequence>
<dbReference type="PANTHER" id="PTHR43071">
    <property type="entry name" value="2-AMINO-4-HYDROXY-6-HYDROXYMETHYLDIHYDROPTERIDINE PYROPHOSPHOKINASE"/>
    <property type="match status" value="1"/>
</dbReference>
<dbReference type="Proteomes" id="UP001301140">
    <property type="component" value="Unassembled WGS sequence"/>
</dbReference>
<comment type="caution">
    <text evidence="14">The sequence shown here is derived from an EMBL/GenBank/DDBJ whole genome shotgun (WGS) entry which is preliminary data.</text>
</comment>
<dbReference type="CDD" id="cd00483">
    <property type="entry name" value="HPPK"/>
    <property type="match status" value="1"/>
</dbReference>
<evidence type="ECO:0000256" key="6">
    <source>
        <dbReference type="ARBA" id="ARBA00022741"/>
    </source>
</evidence>
<dbReference type="Gene3D" id="3.30.70.560">
    <property type="entry name" value="7,8-Dihydro-6-hydroxymethylpterin-pyrophosphokinase HPPK"/>
    <property type="match status" value="1"/>
</dbReference>
<evidence type="ECO:0000256" key="11">
    <source>
        <dbReference type="ARBA" id="ARBA00029766"/>
    </source>
</evidence>
<dbReference type="RefSeq" id="WP_327787898.1">
    <property type="nucleotide sequence ID" value="NZ_JARGEQ010000024.1"/>
</dbReference>
<organism evidence="14 15">
    <name type="scientific">Marinimicrococcus flavescens</name>
    <dbReference type="NCBI Taxonomy" id="3031815"/>
    <lineage>
        <taxon>Bacteria</taxon>
        <taxon>Pseudomonadati</taxon>
        <taxon>Pseudomonadota</taxon>
        <taxon>Alphaproteobacteria</taxon>
        <taxon>Geminicoccales</taxon>
        <taxon>Geminicoccaceae</taxon>
        <taxon>Marinimicrococcus</taxon>
    </lineage>
</organism>
<accession>A0AAP3XQR8</accession>
<dbReference type="InterPro" id="IPR035907">
    <property type="entry name" value="Hppk_sf"/>
</dbReference>
<evidence type="ECO:0000256" key="1">
    <source>
        <dbReference type="ARBA" id="ARBA00005051"/>
    </source>
</evidence>
<evidence type="ECO:0000313" key="15">
    <source>
        <dbReference type="Proteomes" id="UP001301140"/>
    </source>
</evidence>
<feature type="domain" description="7,8-dihydro-6-hydroxymethylpterin-pyrophosphokinase" evidence="13">
    <location>
        <begin position="6"/>
        <end position="140"/>
    </location>
</feature>
<comment type="similarity">
    <text evidence="2">Belongs to the HPPK family.</text>
</comment>
<evidence type="ECO:0000256" key="7">
    <source>
        <dbReference type="ARBA" id="ARBA00022777"/>
    </source>
</evidence>
<keyword evidence="6" id="KW-0547">Nucleotide-binding</keyword>
<keyword evidence="7" id="KW-0418">Kinase</keyword>
<dbReference type="EMBL" id="JARGEQ010000024">
    <property type="protein sequence ID" value="MDF1585480.1"/>
    <property type="molecule type" value="Genomic_DNA"/>
</dbReference>
<dbReference type="AlphaFoldDB" id="A0AAP3XQR8"/>
<name>A0AAP3XQR8_9PROT</name>
<evidence type="ECO:0000256" key="3">
    <source>
        <dbReference type="ARBA" id="ARBA00013253"/>
    </source>
</evidence>
<protein>
    <recommendedName>
        <fullName evidence="4">2-amino-4-hydroxy-6-hydroxymethyldihydropteridine pyrophosphokinase</fullName>
        <ecNumber evidence="3">2.7.6.3</ecNumber>
    </recommendedName>
    <alternativeName>
        <fullName evidence="11">6-hydroxymethyl-7,8-dihydropterin pyrophosphokinase</fullName>
    </alternativeName>
    <alternativeName>
        <fullName evidence="12">7,8-dihydro-6-hydroxymethylpterin-pyrophosphokinase</fullName>
    </alternativeName>
</protein>
<keyword evidence="9" id="KW-0289">Folate biosynthesis</keyword>
<dbReference type="SUPFAM" id="SSF55083">
    <property type="entry name" value="6-hydroxymethyl-7,8-dihydropterin pyrophosphokinase, HPPK"/>
    <property type="match status" value="1"/>
</dbReference>
<dbReference type="EC" id="2.7.6.3" evidence="3"/>
<comment type="pathway">
    <text evidence="1">Cofactor biosynthesis; tetrahydrofolate biosynthesis; 2-amino-4-hydroxy-6-hydroxymethyl-7,8-dihydropteridine diphosphate from 7,8-dihydroneopterin triphosphate: step 4/4.</text>
</comment>
<evidence type="ECO:0000256" key="5">
    <source>
        <dbReference type="ARBA" id="ARBA00022679"/>
    </source>
</evidence>
<dbReference type="GO" id="GO:0003848">
    <property type="term" value="F:2-amino-4-hydroxy-6-hydroxymethyldihydropteridine diphosphokinase activity"/>
    <property type="evidence" value="ECO:0007669"/>
    <property type="project" value="UniProtKB-EC"/>
</dbReference>
<keyword evidence="15" id="KW-1185">Reference proteome</keyword>
<evidence type="ECO:0000256" key="8">
    <source>
        <dbReference type="ARBA" id="ARBA00022840"/>
    </source>
</evidence>
<evidence type="ECO:0000256" key="2">
    <source>
        <dbReference type="ARBA" id="ARBA00005810"/>
    </source>
</evidence>
<keyword evidence="5 14" id="KW-0808">Transferase</keyword>